<feature type="region of interest" description="Disordered" evidence="1">
    <location>
        <begin position="46"/>
        <end position="65"/>
    </location>
</feature>
<feature type="compositionally biased region" description="Basic and acidic residues" evidence="1">
    <location>
        <begin position="673"/>
        <end position="683"/>
    </location>
</feature>
<dbReference type="AlphaFoldDB" id="A0A3N4KQN7"/>
<feature type="region of interest" description="Disordered" evidence="1">
    <location>
        <begin position="177"/>
        <end position="197"/>
    </location>
</feature>
<protein>
    <submittedName>
        <fullName evidence="2">Uncharacterized protein</fullName>
    </submittedName>
</protein>
<evidence type="ECO:0000313" key="2">
    <source>
        <dbReference type="EMBL" id="RPB10691.1"/>
    </source>
</evidence>
<accession>A0A3N4KQN7</accession>
<dbReference type="EMBL" id="ML119141">
    <property type="protein sequence ID" value="RPB10691.1"/>
    <property type="molecule type" value="Genomic_DNA"/>
</dbReference>
<feature type="compositionally biased region" description="Low complexity" evidence="1">
    <location>
        <begin position="258"/>
        <end position="269"/>
    </location>
</feature>
<feature type="region of interest" description="Disordered" evidence="1">
    <location>
        <begin position="258"/>
        <end position="296"/>
    </location>
</feature>
<evidence type="ECO:0000313" key="3">
    <source>
        <dbReference type="Proteomes" id="UP000277580"/>
    </source>
</evidence>
<organism evidence="2 3">
    <name type="scientific">Morchella conica CCBAS932</name>
    <dbReference type="NCBI Taxonomy" id="1392247"/>
    <lineage>
        <taxon>Eukaryota</taxon>
        <taxon>Fungi</taxon>
        <taxon>Dikarya</taxon>
        <taxon>Ascomycota</taxon>
        <taxon>Pezizomycotina</taxon>
        <taxon>Pezizomycetes</taxon>
        <taxon>Pezizales</taxon>
        <taxon>Morchellaceae</taxon>
        <taxon>Morchella</taxon>
    </lineage>
</organism>
<dbReference type="Proteomes" id="UP000277580">
    <property type="component" value="Unassembled WGS sequence"/>
</dbReference>
<sequence>MSDPVYSMFLKMASSDIMFEAYSIMPGPPHNPSTPQLAPNAAITSHLPHKRSNDSGQPPAKRPCIPFTVGSATGVAIGIGVAATTPAMMDQNHHIATPTVSRGQVPNYSSTTVTAPAMREENYQITSPAVSAGHVPNGSGKISTAPATTEQSHCIVYTAVSAGRVPSSCGRLAVAPTAKNQSPPIGSTAAVPAGRAPNGGDSSVAAVAMKKIVVYTTESVGNFINGSANSARTPVTQKENTAPTIRCAAVKSPAPNSLSAALSASGKAPTPRGVAPPRNAAPTLKTFPPSGTAGGKALVETPIKRESVVHTSGMRPEMNVGSNKAAISINRGLQYNYTPCTSEEMEKAMEPLRPVVTVSDAWMLEAFPSMQSRPPAHFRGERSDTIRSAARATNNIAPFSAPDPGFYSSTSQIANGPINSAPSLPEGVNTAPYDSICQAVNGTTNTTPSPPVAIDTAFIGSISRIAKAASNSAPFIPPARAAATTLRHQQADAASQTPHSLETGFTPIVTRPHTANAANNTPPPPPDPAASAITTPLTVDAAANTTSPPTCTSATISTQTPTLQTSNAATNTAAVTIIEIEGHVYNVPTDPVQFFHVMRREILASYRALMDKSGTLRDFHMVWSSAKKRAPEEMEGGELEEVIVMGERKVVKRRRVEVGTGNEKCGGGVSGSGRDEDFCAPKD</sequence>
<keyword evidence="3" id="KW-1185">Reference proteome</keyword>
<dbReference type="OrthoDB" id="10570564at2759"/>
<evidence type="ECO:0000256" key="1">
    <source>
        <dbReference type="SAM" id="MobiDB-lite"/>
    </source>
</evidence>
<name>A0A3N4KQN7_9PEZI</name>
<proteinExistence type="predicted"/>
<dbReference type="InParanoid" id="A0A3N4KQN7"/>
<feature type="region of interest" description="Disordered" evidence="1">
    <location>
        <begin position="660"/>
        <end position="683"/>
    </location>
</feature>
<gene>
    <name evidence="2" type="ORF">P167DRAFT_576009</name>
</gene>
<reference evidence="2 3" key="1">
    <citation type="journal article" date="2018" name="Nat. Ecol. Evol.">
        <title>Pezizomycetes genomes reveal the molecular basis of ectomycorrhizal truffle lifestyle.</title>
        <authorList>
            <person name="Murat C."/>
            <person name="Payen T."/>
            <person name="Noel B."/>
            <person name="Kuo A."/>
            <person name="Morin E."/>
            <person name="Chen J."/>
            <person name="Kohler A."/>
            <person name="Krizsan K."/>
            <person name="Balestrini R."/>
            <person name="Da Silva C."/>
            <person name="Montanini B."/>
            <person name="Hainaut M."/>
            <person name="Levati E."/>
            <person name="Barry K.W."/>
            <person name="Belfiori B."/>
            <person name="Cichocki N."/>
            <person name="Clum A."/>
            <person name="Dockter R.B."/>
            <person name="Fauchery L."/>
            <person name="Guy J."/>
            <person name="Iotti M."/>
            <person name="Le Tacon F."/>
            <person name="Lindquist E.A."/>
            <person name="Lipzen A."/>
            <person name="Malagnac F."/>
            <person name="Mello A."/>
            <person name="Molinier V."/>
            <person name="Miyauchi S."/>
            <person name="Poulain J."/>
            <person name="Riccioni C."/>
            <person name="Rubini A."/>
            <person name="Sitrit Y."/>
            <person name="Splivallo R."/>
            <person name="Traeger S."/>
            <person name="Wang M."/>
            <person name="Zifcakova L."/>
            <person name="Wipf D."/>
            <person name="Zambonelli A."/>
            <person name="Paolocci F."/>
            <person name="Nowrousian M."/>
            <person name="Ottonello S."/>
            <person name="Baldrian P."/>
            <person name="Spatafora J.W."/>
            <person name="Henrissat B."/>
            <person name="Nagy L.G."/>
            <person name="Aury J.M."/>
            <person name="Wincker P."/>
            <person name="Grigoriev I.V."/>
            <person name="Bonfante P."/>
            <person name="Martin F.M."/>
        </authorList>
    </citation>
    <scope>NUCLEOTIDE SEQUENCE [LARGE SCALE GENOMIC DNA]</scope>
    <source>
        <strain evidence="2 3">CCBAS932</strain>
    </source>
</reference>